<dbReference type="Proteomes" id="UP000552954">
    <property type="component" value="Unassembled WGS sequence"/>
</dbReference>
<proteinExistence type="predicted"/>
<gene>
    <name evidence="2" type="ORF">HK415_02670</name>
</gene>
<feature type="region of interest" description="Disordered" evidence="1">
    <location>
        <begin position="1"/>
        <end position="75"/>
    </location>
</feature>
<dbReference type="AlphaFoldDB" id="A0A849K7A8"/>
<evidence type="ECO:0000313" key="2">
    <source>
        <dbReference type="EMBL" id="NNU42294.1"/>
    </source>
</evidence>
<feature type="compositionally biased region" description="Basic and acidic residues" evidence="1">
    <location>
        <begin position="54"/>
        <end position="67"/>
    </location>
</feature>
<dbReference type="RefSeq" id="WP_171556668.1">
    <property type="nucleotide sequence ID" value="NZ_JABFCS010000001.1"/>
</dbReference>
<comment type="caution">
    <text evidence="2">The sequence shown here is derived from an EMBL/GenBank/DDBJ whole genome shotgun (WGS) entry which is preliminary data.</text>
</comment>
<sequence length="90" mass="10100">MIYTQIPCAGGRELGPGGARTSERYKTPPQDRAKAARRAQLAPEARQECTALEGRMKEQEAELKARGTEPTIQEETPLVKTKLRFRELKC</sequence>
<reference evidence="2 3" key="2">
    <citation type="submission" date="2020-06" db="EMBL/GenBank/DDBJ databases">
        <title>Ramlibacter rhizophilus sp. nov., isolated from rhizosphere soil of national flower Mugunghwa from South Korea.</title>
        <authorList>
            <person name="Zheng-Fei Y."/>
            <person name="Huan T."/>
        </authorList>
    </citation>
    <scope>NUCLEOTIDE SEQUENCE [LARGE SCALE GENOMIC DNA]</scope>
    <source>
        <strain evidence="2 3">B156</strain>
    </source>
</reference>
<dbReference type="EMBL" id="JABFCS010000001">
    <property type="protein sequence ID" value="NNU42294.1"/>
    <property type="molecule type" value="Genomic_DNA"/>
</dbReference>
<feature type="compositionally biased region" description="Basic and acidic residues" evidence="1">
    <location>
        <begin position="21"/>
        <end position="34"/>
    </location>
</feature>
<protein>
    <submittedName>
        <fullName evidence="2">Uncharacterized protein</fullName>
    </submittedName>
</protein>
<evidence type="ECO:0000313" key="3">
    <source>
        <dbReference type="Proteomes" id="UP000552954"/>
    </source>
</evidence>
<organism evidence="2 3">
    <name type="scientific">Ramlibacter montanisoli</name>
    <dbReference type="NCBI Taxonomy" id="2732512"/>
    <lineage>
        <taxon>Bacteria</taxon>
        <taxon>Pseudomonadati</taxon>
        <taxon>Pseudomonadota</taxon>
        <taxon>Betaproteobacteria</taxon>
        <taxon>Burkholderiales</taxon>
        <taxon>Comamonadaceae</taxon>
        <taxon>Ramlibacter</taxon>
    </lineage>
</organism>
<keyword evidence="3" id="KW-1185">Reference proteome</keyword>
<accession>A0A849K7A8</accession>
<name>A0A849K7A8_9BURK</name>
<evidence type="ECO:0000256" key="1">
    <source>
        <dbReference type="SAM" id="MobiDB-lite"/>
    </source>
</evidence>
<reference evidence="2 3" key="1">
    <citation type="submission" date="2020-05" db="EMBL/GenBank/DDBJ databases">
        <authorList>
            <person name="Khan S.A."/>
            <person name="Jeon C.O."/>
            <person name="Chun B.H."/>
        </authorList>
    </citation>
    <scope>NUCLEOTIDE SEQUENCE [LARGE SCALE GENOMIC DNA]</scope>
    <source>
        <strain evidence="2 3">B156</strain>
    </source>
</reference>